<sequence length="61" mass="7116">MDSWVSMTSFSVFCLITLFLSYYVLWVLLYDKGIDCIHFGFDLIFVSLIMNKELISSEALH</sequence>
<keyword evidence="1" id="KW-0472">Membrane</keyword>
<dbReference type="EMBL" id="GEDG01022966">
    <property type="protein sequence ID" value="JAP17088.1"/>
    <property type="molecule type" value="Transcribed_RNA"/>
</dbReference>
<feature type="transmembrane region" description="Helical" evidence="1">
    <location>
        <begin position="6"/>
        <end position="29"/>
    </location>
</feature>
<organism evidence="2">
    <name type="scientific">Solanum chacoense</name>
    <name type="common">Chaco potato</name>
    <dbReference type="NCBI Taxonomy" id="4108"/>
    <lineage>
        <taxon>Eukaryota</taxon>
        <taxon>Viridiplantae</taxon>
        <taxon>Streptophyta</taxon>
        <taxon>Embryophyta</taxon>
        <taxon>Tracheophyta</taxon>
        <taxon>Spermatophyta</taxon>
        <taxon>Magnoliopsida</taxon>
        <taxon>eudicotyledons</taxon>
        <taxon>Gunneridae</taxon>
        <taxon>Pentapetalae</taxon>
        <taxon>asterids</taxon>
        <taxon>lamiids</taxon>
        <taxon>Solanales</taxon>
        <taxon>Solanaceae</taxon>
        <taxon>Solanoideae</taxon>
        <taxon>Solaneae</taxon>
        <taxon>Solanum</taxon>
    </lineage>
</organism>
<dbReference type="EMBL" id="GEDG01022547">
    <property type="protein sequence ID" value="JAP17418.1"/>
    <property type="molecule type" value="Transcribed_RNA"/>
</dbReference>
<name>A0A0V0HBE1_SOLCH</name>
<evidence type="ECO:0000256" key="1">
    <source>
        <dbReference type="SAM" id="Phobius"/>
    </source>
</evidence>
<accession>A0A0V0HBE1</accession>
<reference evidence="2" key="1">
    <citation type="submission" date="2015-12" db="EMBL/GenBank/DDBJ databases">
        <title>Gene expression during late stages of embryo sac development: a critical building block for successful pollen-pistil interactions.</title>
        <authorList>
            <person name="Liu Y."/>
            <person name="Joly V."/>
            <person name="Sabar M."/>
            <person name="Matton D.P."/>
        </authorList>
    </citation>
    <scope>NUCLEOTIDE SEQUENCE</scope>
</reference>
<evidence type="ECO:0000313" key="2">
    <source>
        <dbReference type="EMBL" id="JAP17418.1"/>
    </source>
</evidence>
<protein>
    <submittedName>
        <fullName evidence="2">Putative ovule protein</fullName>
    </submittedName>
</protein>
<proteinExistence type="predicted"/>
<keyword evidence="1" id="KW-1133">Transmembrane helix</keyword>
<dbReference type="AlphaFoldDB" id="A0A0V0HBE1"/>
<keyword evidence="1" id="KW-0812">Transmembrane</keyword>